<dbReference type="Proteomes" id="UP000464178">
    <property type="component" value="Chromosome"/>
</dbReference>
<evidence type="ECO:0000313" key="2">
    <source>
        <dbReference type="Proteomes" id="UP000464178"/>
    </source>
</evidence>
<protein>
    <submittedName>
        <fullName evidence="1">Uncharacterized protein</fullName>
    </submittedName>
</protein>
<evidence type="ECO:0000313" key="1">
    <source>
        <dbReference type="EMBL" id="VTS00939.1"/>
    </source>
</evidence>
<gene>
    <name evidence="1" type="ORF">SOIL9_80160</name>
</gene>
<accession>A0A6P2DI06</accession>
<proteinExistence type="predicted"/>
<name>A0A6P2DI06_9BACT</name>
<keyword evidence="2" id="KW-1185">Reference proteome</keyword>
<reference evidence="1 2" key="1">
    <citation type="submission" date="2019-05" db="EMBL/GenBank/DDBJ databases">
        <authorList>
            <consortium name="Science for Life Laboratories"/>
        </authorList>
    </citation>
    <scope>NUCLEOTIDE SEQUENCE [LARGE SCALE GENOMIC DNA]</scope>
    <source>
        <strain evidence="1">Soil9</strain>
    </source>
</reference>
<dbReference type="KEGG" id="gms:SOIL9_80160"/>
<sequence length="180" mass="18583">MRSLRQAPVGGGTRVRLTLEALDARLSPSSLFSPILDNNLSLPPAPAPTDTPDLIALPSIPRSDDPTVVALDGGETQLITAPAPAANVVPCIVNFRGAEVMGGVWRFTGDVVSNTPGGLTISFGGEPNTLQGKSTTTDANGHFDKTYLMKRDGSDNGLATAQTVANGLASNVAMYGIRPA</sequence>
<dbReference type="EMBL" id="LR593886">
    <property type="protein sequence ID" value="VTS00939.1"/>
    <property type="molecule type" value="Genomic_DNA"/>
</dbReference>
<organism evidence="1 2">
    <name type="scientific">Gemmata massiliana</name>
    <dbReference type="NCBI Taxonomy" id="1210884"/>
    <lineage>
        <taxon>Bacteria</taxon>
        <taxon>Pseudomonadati</taxon>
        <taxon>Planctomycetota</taxon>
        <taxon>Planctomycetia</taxon>
        <taxon>Gemmatales</taxon>
        <taxon>Gemmataceae</taxon>
        <taxon>Gemmata</taxon>
    </lineage>
</organism>
<dbReference type="AlphaFoldDB" id="A0A6P2DI06"/>
<dbReference type="RefSeq" id="WP_162672314.1">
    <property type="nucleotide sequence ID" value="NZ_LR593886.1"/>
</dbReference>